<evidence type="ECO:0000313" key="1">
    <source>
        <dbReference type="EMBL" id="KAF1968057.1"/>
    </source>
</evidence>
<dbReference type="Proteomes" id="UP000800036">
    <property type="component" value="Unassembled WGS sequence"/>
</dbReference>
<keyword evidence="2" id="KW-1185">Reference proteome</keyword>
<dbReference type="AlphaFoldDB" id="A0A6A5V412"/>
<protein>
    <submittedName>
        <fullName evidence="1">Uncharacterized protein</fullName>
    </submittedName>
</protein>
<reference evidence="1" key="1">
    <citation type="journal article" date="2020" name="Stud. Mycol.">
        <title>101 Dothideomycetes genomes: a test case for predicting lifestyles and emergence of pathogens.</title>
        <authorList>
            <person name="Haridas S."/>
            <person name="Albert R."/>
            <person name="Binder M."/>
            <person name="Bloem J."/>
            <person name="Labutti K."/>
            <person name="Salamov A."/>
            <person name="Andreopoulos B."/>
            <person name="Baker S."/>
            <person name="Barry K."/>
            <person name="Bills G."/>
            <person name="Bluhm B."/>
            <person name="Cannon C."/>
            <person name="Castanera R."/>
            <person name="Culley D."/>
            <person name="Daum C."/>
            <person name="Ezra D."/>
            <person name="Gonzalez J."/>
            <person name="Henrissat B."/>
            <person name="Kuo A."/>
            <person name="Liang C."/>
            <person name="Lipzen A."/>
            <person name="Lutzoni F."/>
            <person name="Magnuson J."/>
            <person name="Mondo S."/>
            <person name="Nolan M."/>
            <person name="Ohm R."/>
            <person name="Pangilinan J."/>
            <person name="Park H.-J."/>
            <person name="Ramirez L."/>
            <person name="Alfaro M."/>
            <person name="Sun H."/>
            <person name="Tritt A."/>
            <person name="Yoshinaga Y."/>
            <person name="Zwiers L.-H."/>
            <person name="Turgeon B."/>
            <person name="Goodwin S."/>
            <person name="Spatafora J."/>
            <person name="Crous P."/>
            <person name="Grigoriev I."/>
        </authorList>
    </citation>
    <scope>NUCLEOTIDE SEQUENCE</scope>
    <source>
        <strain evidence="1">CBS 107.79</strain>
    </source>
</reference>
<sequence>MLRQRCPLFGSYAQCGERPVSDRRQTWSESGVSGRSSFWVLGSLVGRYWSNINFLYSIFIVCFGYLPQLQFVLTCCYCRNALLGSILCGGLSTVVQCRCPRLWHVADLRGKRHYPGVLFVCRAVNETWPSHGMREEVRHIFIVWCRTDPDYANFAHSPRSAGCWRIPGTTTSADMPRHHSVGIPGRRACSNCLRYRHGLSQKRTGLIDTSARRAGITTPTFRYSVPS</sequence>
<dbReference type="EMBL" id="ML976725">
    <property type="protein sequence ID" value="KAF1968057.1"/>
    <property type="molecule type" value="Genomic_DNA"/>
</dbReference>
<gene>
    <name evidence="1" type="ORF">BU23DRAFT_278992</name>
</gene>
<proteinExistence type="predicted"/>
<organism evidence="1 2">
    <name type="scientific">Bimuria novae-zelandiae CBS 107.79</name>
    <dbReference type="NCBI Taxonomy" id="1447943"/>
    <lineage>
        <taxon>Eukaryota</taxon>
        <taxon>Fungi</taxon>
        <taxon>Dikarya</taxon>
        <taxon>Ascomycota</taxon>
        <taxon>Pezizomycotina</taxon>
        <taxon>Dothideomycetes</taxon>
        <taxon>Pleosporomycetidae</taxon>
        <taxon>Pleosporales</taxon>
        <taxon>Massarineae</taxon>
        <taxon>Didymosphaeriaceae</taxon>
        <taxon>Bimuria</taxon>
    </lineage>
</organism>
<accession>A0A6A5V412</accession>
<name>A0A6A5V412_9PLEO</name>
<evidence type="ECO:0000313" key="2">
    <source>
        <dbReference type="Proteomes" id="UP000800036"/>
    </source>
</evidence>